<sequence length="417" mass="46019">MPSPGSDQSHHNAVFGDHVLVTGGIFTINSNVYSSPQVNSQQQVLDILCPRTGPLKIDGRLLHNSIEYEDVQLRGFQHIPNKVLLHSRQILQEVMDHLPKHGARGGSSYYIRRGSSKLVSIPVAERLASEGNLLATIILPDSAPPCTKFIVATLAYQLVRNIPTSAEYVLAALQQDPGIFECNTETQFKELFKVPLEKVYMNPSIAAKRDWPDTIVLDGNAQALAPGSAPHWILQSFSSPLSHQDAALMDYVPARICAAWLRTQLDGELLIRHASPIMANLYPLHYFLRLHSKWNMEIFAPAVTAASPDLFEAYAYTREAVKDLHDSIDSLSNHLEDDRLTSISTTTALDTRVQVIATHLPNGPRLKFAEMMAFLVRLTRQSLLRPLDPASSLEAEASGLGAGRALLLPSGCPYSHR</sequence>
<proteinExistence type="predicted"/>
<accession>A0A8H5F3N5</accession>
<protein>
    <submittedName>
        <fullName evidence="1">Uncharacterized protein</fullName>
    </submittedName>
</protein>
<evidence type="ECO:0000313" key="1">
    <source>
        <dbReference type="EMBL" id="KAF5322511.1"/>
    </source>
</evidence>
<name>A0A8H5F3N5_9AGAR</name>
<gene>
    <name evidence="1" type="ORF">D9619_001581</name>
</gene>
<dbReference type="AlphaFoldDB" id="A0A8H5F3N5"/>
<evidence type="ECO:0000313" key="2">
    <source>
        <dbReference type="Proteomes" id="UP000567179"/>
    </source>
</evidence>
<dbReference type="Proteomes" id="UP000567179">
    <property type="component" value="Unassembled WGS sequence"/>
</dbReference>
<dbReference type="EMBL" id="JAACJJ010000028">
    <property type="protein sequence ID" value="KAF5322511.1"/>
    <property type="molecule type" value="Genomic_DNA"/>
</dbReference>
<comment type="caution">
    <text evidence="1">The sequence shown here is derived from an EMBL/GenBank/DDBJ whole genome shotgun (WGS) entry which is preliminary data.</text>
</comment>
<reference evidence="1 2" key="1">
    <citation type="journal article" date="2020" name="ISME J.">
        <title>Uncovering the hidden diversity of litter-decomposition mechanisms in mushroom-forming fungi.</title>
        <authorList>
            <person name="Floudas D."/>
            <person name="Bentzer J."/>
            <person name="Ahren D."/>
            <person name="Johansson T."/>
            <person name="Persson P."/>
            <person name="Tunlid A."/>
        </authorList>
    </citation>
    <scope>NUCLEOTIDE SEQUENCE [LARGE SCALE GENOMIC DNA]</scope>
    <source>
        <strain evidence="1 2">CBS 101986</strain>
    </source>
</reference>
<keyword evidence="2" id="KW-1185">Reference proteome</keyword>
<organism evidence="1 2">
    <name type="scientific">Psilocybe cf. subviscida</name>
    <dbReference type="NCBI Taxonomy" id="2480587"/>
    <lineage>
        <taxon>Eukaryota</taxon>
        <taxon>Fungi</taxon>
        <taxon>Dikarya</taxon>
        <taxon>Basidiomycota</taxon>
        <taxon>Agaricomycotina</taxon>
        <taxon>Agaricomycetes</taxon>
        <taxon>Agaricomycetidae</taxon>
        <taxon>Agaricales</taxon>
        <taxon>Agaricineae</taxon>
        <taxon>Strophariaceae</taxon>
        <taxon>Psilocybe</taxon>
    </lineage>
</organism>